<dbReference type="Proteomes" id="UP001345963">
    <property type="component" value="Unassembled WGS sequence"/>
</dbReference>
<evidence type="ECO:0000313" key="2">
    <source>
        <dbReference type="Proteomes" id="UP001345963"/>
    </source>
</evidence>
<comment type="caution">
    <text evidence="1">The sequence shown here is derived from an EMBL/GenBank/DDBJ whole genome shotgun (WGS) entry which is preliminary data.</text>
</comment>
<keyword evidence="2" id="KW-1185">Reference proteome</keyword>
<name>A0ABU7BGS2_9TELE</name>
<proteinExistence type="predicted"/>
<protein>
    <submittedName>
        <fullName evidence="1">Uncharacterized protein</fullName>
    </submittedName>
</protein>
<organism evidence="1 2">
    <name type="scientific">Ataeniobius toweri</name>
    <dbReference type="NCBI Taxonomy" id="208326"/>
    <lineage>
        <taxon>Eukaryota</taxon>
        <taxon>Metazoa</taxon>
        <taxon>Chordata</taxon>
        <taxon>Craniata</taxon>
        <taxon>Vertebrata</taxon>
        <taxon>Euteleostomi</taxon>
        <taxon>Actinopterygii</taxon>
        <taxon>Neopterygii</taxon>
        <taxon>Teleostei</taxon>
        <taxon>Neoteleostei</taxon>
        <taxon>Acanthomorphata</taxon>
        <taxon>Ovalentaria</taxon>
        <taxon>Atherinomorphae</taxon>
        <taxon>Cyprinodontiformes</taxon>
        <taxon>Goodeidae</taxon>
        <taxon>Ataeniobius</taxon>
    </lineage>
</organism>
<reference evidence="1 2" key="1">
    <citation type="submission" date="2021-07" db="EMBL/GenBank/DDBJ databases">
        <authorList>
            <person name="Palmer J.M."/>
        </authorList>
    </citation>
    <scope>NUCLEOTIDE SEQUENCE [LARGE SCALE GENOMIC DNA]</scope>
    <source>
        <strain evidence="1 2">AT_MEX2019</strain>
        <tissue evidence="1">Muscle</tissue>
    </source>
</reference>
<sequence length="74" mass="8962">ECWIELFEQPDEKLLPGGLIQWKARLLFWEPNAWKTFKETKPTSIKVFQSVKTDLSNLSHQFLYWTRITCRWTC</sequence>
<accession>A0ABU7BGS2</accession>
<feature type="non-terminal residue" evidence="1">
    <location>
        <position position="1"/>
    </location>
</feature>
<dbReference type="EMBL" id="JAHUTI010050726">
    <property type="protein sequence ID" value="MED6248788.1"/>
    <property type="molecule type" value="Genomic_DNA"/>
</dbReference>
<evidence type="ECO:0000313" key="1">
    <source>
        <dbReference type="EMBL" id="MED6248788.1"/>
    </source>
</evidence>
<gene>
    <name evidence="1" type="ORF">ATANTOWER_005051</name>
</gene>